<accession>A0ABN2Z9S9</accession>
<keyword evidence="3" id="KW-1185">Reference proteome</keyword>
<organism evidence="2 3">
    <name type="scientific">Streptomyces synnematoformans</name>
    <dbReference type="NCBI Taxonomy" id="415721"/>
    <lineage>
        <taxon>Bacteria</taxon>
        <taxon>Bacillati</taxon>
        <taxon>Actinomycetota</taxon>
        <taxon>Actinomycetes</taxon>
        <taxon>Kitasatosporales</taxon>
        <taxon>Streptomycetaceae</taxon>
        <taxon>Streptomyces</taxon>
    </lineage>
</organism>
<dbReference type="EMBL" id="BAAAPF010000203">
    <property type="protein sequence ID" value="GAA2139057.1"/>
    <property type="molecule type" value="Genomic_DNA"/>
</dbReference>
<reference evidence="2 3" key="1">
    <citation type="journal article" date="2019" name="Int. J. Syst. Evol. Microbiol.">
        <title>The Global Catalogue of Microorganisms (GCM) 10K type strain sequencing project: providing services to taxonomists for standard genome sequencing and annotation.</title>
        <authorList>
            <consortium name="The Broad Institute Genomics Platform"/>
            <consortium name="The Broad Institute Genome Sequencing Center for Infectious Disease"/>
            <person name="Wu L."/>
            <person name="Ma J."/>
        </authorList>
    </citation>
    <scope>NUCLEOTIDE SEQUENCE [LARGE SCALE GENOMIC DNA]</scope>
    <source>
        <strain evidence="2 3">JCM 15481</strain>
    </source>
</reference>
<name>A0ABN2Z9S9_9ACTN</name>
<protein>
    <submittedName>
        <fullName evidence="2">Uncharacterized protein</fullName>
    </submittedName>
</protein>
<gene>
    <name evidence="2" type="ORF">GCM10009802_48890</name>
</gene>
<feature type="compositionally biased region" description="Basic and acidic residues" evidence="1">
    <location>
        <begin position="97"/>
        <end position="112"/>
    </location>
</feature>
<sequence length="112" mass="11652">MVARSTTVPRPPGWLTARQPYLRGPAAGAGPGAADKPAASHRQDPRDSLGRDHNGTPAAAERTVRGGAAPDGPETGLRSSVGAPPTGTYQSGRLSRSSRDFHAERLLGERFA</sequence>
<dbReference type="Proteomes" id="UP001500443">
    <property type="component" value="Unassembled WGS sequence"/>
</dbReference>
<comment type="caution">
    <text evidence="2">The sequence shown here is derived from an EMBL/GenBank/DDBJ whole genome shotgun (WGS) entry which is preliminary data.</text>
</comment>
<feature type="region of interest" description="Disordered" evidence="1">
    <location>
        <begin position="1"/>
        <end position="112"/>
    </location>
</feature>
<feature type="compositionally biased region" description="Low complexity" evidence="1">
    <location>
        <begin position="24"/>
        <end position="37"/>
    </location>
</feature>
<proteinExistence type="predicted"/>
<evidence type="ECO:0000256" key="1">
    <source>
        <dbReference type="SAM" id="MobiDB-lite"/>
    </source>
</evidence>
<evidence type="ECO:0000313" key="3">
    <source>
        <dbReference type="Proteomes" id="UP001500443"/>
    </source>
</evidence>
<feature type="compositionally biased region" description="Basic and acidic residues" evidence="1">
    <location>
        <begin position="41"/>
        <end position="54"/>
    </location>
</feature>
<evidence type="ECO:0000313" key="2">
    <source>
        <dbReference type="EMBL" id="GAA2139057.1"/>
    </source>
</evidence>